<dbReference type="Proteomes" id="UP000298493">
    <property type="component" value="Unassembled WGS sequence"/>
</dbReference>
<dbReference type="PANTHER" id="PTHR10146">
    <property type="entry name" value="PROLINE SYNTHETASE CO-TRANSCRIBED BACTERIAL HOMOLOG PROTEIN"/>
    <property type="match status" value="1"/>
</dbReference>
<dbReference type="PROSITE" id="PS01211">
    <property type="entry name" value="UPF0001"/>
    <property type="match status" value="1"/>
</dbReference>
<dbReference type="InterPro" id="IPR011078">
    <property type="entry name" value="PyrdxlP_homeostasis"/>
</dbReference>
<keyword evidence="7" id="KW-1185">Reference proteome</keyword>
<evidence type="ECO:0000259" key="5">
    <source>
        <dbReference type="Pfam" id="PF01168"/>
    </source>
</evidence>
<comment type="similarity">
    <text evidence="2 3">Belongs to the pyridoxal phosphate-binding protein YggS/PROSC family.</text>
</comment>
<feature type="modified residue" description="N6-(pyridoxal phosphate)lysine" evidence="2">
    <location>
        <position position="44"/>
    </location>
</feature>
<evidence type="ECO:0000313" key="7">
    <source>
        <dbReference type="Proteomes" id="UP000298493"/>
    </source>
</evidence>
<reference evidence="6 7" key="1">
    <citation type="submission" date="2019-04" db="EMBL/GenBank/DDBJ databases">
        <title>High contiguity whole genome sequence and gene annotation resource for two Venturia nashicola isolates.</title>
        <authorList>
            <person name="Prokchorchik M."/>
            <person name="Won K."/>
            <person name="Lee Y."/>
            <person name="Choi E.D."/>
            <person name="Segonzac C."/>
            <person name="Sohn K.H."/>
        </authorList>
    </citation>
    <scope>NUCLEOTIDE SEQUENCE [LARGE SCALE GENOMIC DNA]</scope>
    <source>
        <strain evidence="6 7">PRI2</strain>
    </source>
</reference>
<evidence type="ECO:0000256" key="3">
    <source>
        <dbReference type="RuleBase" id="RU004514"/>
    </source>
</evidence>
<dbReference type="Pfam" id="PF01168">
    <property type="entry name" value="Ala_racemase_N"/>
    <property type="match status" value="1"/>
</dbReference>
<dbReference type="HAMAP" id="MF_02087">
    <property type="entry name" value="PLP_homeostasis"/>
    <property type="match status" value="1"/>
</dbReference>
<dbReference type="PANTHER" id="PTHR10146:SF14">
    <property type="entry name" value="PYRIDOXAL PHOSPHATE HOMEOSTASIS PROTEIN"/>
    <property type="match status" value="1"/>
</dbReference>
<dbReference type="AlphaFoldDB" id="A0A4Z1PHU0"/>
<comment type="function">
    <text evidence="2">Pyridoxal 5'-phosphate (PLP)-binding protein, which may be involved in intracellular homeostatic regulation of pyridoxal 5'-phosphate (PLP), the active form of vitamin B6.</text>
</comment>
<organism evidence="6 7">
    <name type="scientific">Venturia nashicola</name>
    <dbReference type="NCBI Taxonomy" id="86259"/>
    <lineage>
        <taxon>Eukaryota</taxon>
        <taxon>Fungi</taxon>
        <taxon>Dikarya</taxon>
        <taxon>Ascomycota</taxon>
        <taxon>Pezizomycotina</taxon>
        <taxon>Dothideomycetes</taxon>
        <taxon>Pleosporomycetidae</taxon>
        <taxon>Venturiales</taxon>
        <taxon>Venturiaceae</taxon>
        <taxon>Venturia</taxon>
    </lineage>
</organism>
<dbReference type="Gene3D" id="3.20.20.10">
    <property type="entry name" value="Alanine racemase"/>
    <property type="match status" value="1"/>
</dbReference>
<gene>
    <name evidence="6" type="ORF">E6O75_ATG04281</name>
</gene>
<dbReference type="SUPFAM" id="SSF51419">
    <property type="entry name" value="PLP-binding barrel"/>
    <property type="match status" value="1"/>
</dbReference>
<feature type="compositionally biased region" description="Basic and acidic residues" evidence="4">
    <location>
        <begin position="271"/>
        <end position="285"/>
    </location>
</feature>
<comment type="caution">
    <text evidence="6">The sequence shown here is derived from an EMBL/GenBank/DDBJ whole genome shotgun (WGS) entry which is preliminary data.</text>
</comment>
<evidence type="ECO:0000313" key="6">
    <source>
        <dbReference type="EMBL" id="TID25076.1"/>
    </source>
</evidence>
<keyword evidence="1 2" id="KW-0663">Pyridoxal phosphate</keyword>
<dbReference type="NCBIfam" id="TIGR00044">
    <property type="entry name" value="YggS family pyridoxal phosphate-dependent enzyme"/>
    <property type="match status" value="1"/>
</dbReference>
<dbReference type="EMBL" id="SNSC02000004">
    <property type="protein sequence ID" value="TID25076.1"/>
    <property type="molecule type" value="Genomic_DNA"/>
</dbReference>
<accession>A0A4Z1PHU0</accession>
<feature type="region of interest" description="Disordered" evidence="4">
    <location>
        <begin position="261"/>
        <end position="285"/>
    </location>
</feature>
<dbReference type="FunFam" id="3.20.20.10:FF:000007">
    <property type="entry name" value="Pyridoxal phosphate homeostasis protein"/>
    <property type="match status" value="1"/>
</dbReference>
<protein>
    <recommendedName>
        <fullName evidence="2">Pyridoxal phosphate homeostasis protein</fullName>
        <shortName evidence="2">PLP homeostasis protein</shortName>
    </recommendedName>
</protein>
<dbReference type="GO" id="GO:0030170">
    <property type="term" value="F:pyridoxal phosphate binding"/>
    <property type="evidence" value="ECO:0007669"/>
    <property type="project" value="UniProtKB-UniRule"/>
</dbReference>
<evidence type="ECO:0000256" key="4">
    <source>
        <dbReference type="SAM" id="MobiDB-lite"/>
    </source>
</evidence>
<dbReference type="InterPro" id="IPR001608">
    <property type="entry name" value="Ala_racemase_N"/>
</dbReference>
<proteinExistence type="inferred from homology"/>
<dbReference type="CDD" id="cd06822">
    <property type="entry name" value="PLPDE_III_YBL036c_euk"/>
    <property type="match status" value="1"/>
</dbReference>
<evidence type="ECO:0000256" key="1">
    <source>
        <dbReference type="ARBA" id="ARBA00022898"/>
    </source>
</evidence>
<dbReference type="InterPro" id="IPR029066">
    <property type="entry name" value="PLP-binding_barrel"/>
</dbReference>
<feature type="domain" description="Alanine racemase N-terminal" evidence="5">
    <location>
        <begin position="70"/>
        <end position="270"/>
    </location>
</feature>
<evidence type="ECO:0000256" key="2">
    <source>
        <dbReference type="HAMAP-Rule" id="MF_03225"/>
    </source>
</evidence>
<sequence>MADEDMKVNPQRAQQLLENVSSVVSRVTHANTSQRPVRVILVSKLKPASDILALHSHPSPPSPLSQDTLTHFGENYVQELTEKAGLLPRSIKWHFIGALQSKKAKNLAAHIPNLFSVDSVDSEKKAELLDKGRQTFLDDEDSDNGDSWYKGRRLDVKVQVNTSGEESKAGVQPGAETTSLCSYILEKCPALRLSGLMTIGAITRSKATTAETDNEDFITLREERDRVAEELGLKAEDLELSMGMSSDFEGAIRQGSSEVRIGSTIFGQRPPKKDAKVKDSVEEGA</sequence>
<name>A0A4Z1PHU0_9PEZI</name>
<dbReference type="STRING" id="86259.A0A4Z1PHU0"/>